<sequence length="101" mass="10996">MQFSIFTIAVLIGAVSAAAMPDANPPAVDLTKRACNVDDYTKCLLSCPSGDSLALCSTGYVSGYWITWRVKGYVFEPSDLKNCCNVTNYGRHSFLIARTMT</sequence>
<dbReference type="EMBL" id="JAADJG010000581">
    <property type="protein sequence ID" value="KAF4443173.1"/>
    <property type="molecule type" value="Genomic_DNA"/>
</dbReference>
<feature type="signal peptide" evidence="1">
    <location>
        <begin position="1"/>
        <end position="17"/>
    </location>
</feature>
<comment type="caution">
    <text evidence="2">The sequence shown here is derived from an EMBL/GenBank/DDBJ whole genome shotgun (WGS) entry which is preliminary data.</text>
</comment>
<reference evidence="2" key="1">
    <citation type="submission" date="2020-01" db="EMBL/GenBank/DDBJ databases">
        <title>Identification and distribution of gene clusters putatively required for synthesis of sphingolipid metabolism inhibitors in phylogenetically diverse species of the filamentous fungus Fusarium.</title>
        <authorList>
            <person name="Kim H.-S."/>
            <person name="Busman M."/>
            <person name="Brown D.W."/>
            <person name="Divon H."/>
            <person name="Uhlig S."/>
            <person name="Proctor R.H."/>
        </authorList>
    </citation>
    <scope>NUCLEOTIDE SEQUENCE</scope>
    <source>
        <strain evidence="2">NRRL 53441</strain>
    </source>
</reference>
<keyword evidence="3" id="KW-1185">Reference proteome</keyword>
<evidence type="ECO:0000256" key="1">
    <source>
        <dbReference type="SAM" id="SignalP"/>
    </source>
</evidence>
<dbReference type="OrthoDB" id="5091922at2759"/>
<accession>A0A8H4K5I3</accession>
<organism evidence="2 3">
    <name type="scientific">Fusarium austroafricanum</name>
    <dbReference type="NCBI Taxonomy" id="2364996"/>
    <lineage>
        <taxon>Eukaryota</taxon>
        <taxon>Fungi</taxon>
        <taxon>Dikarya</taxon>
        <taxon>Ascomycota</taxon>
        <taxon>Pezizomycotina</taxon>
        <taxon>Sordariomycetes</taxon>
        <taxon>Hypocreomycetidae</taxon>
        <taxon>Hypocreales</taxon>
        <taxon>Nectriaceae</taxon>
        <taxon>Fusarium</taxon>
        <taxon>Fusarium concolor species complex</taxon>
    </lineage>
</organism>
<name>A0A8H4K5I3_9HYPO</name>
<keyword evidence="1" id="KW-0732">Signal</keyword>
<gene>
    <name evidence="2" type="ORF">F53441_11482</name>
</gene>
<protein>
    <submittedName>
        <fullName evidence="2">Uncharacterized protein</fullName>
    </submittedName>
</protein>
<evidence type="ECO:0000313" key="2">
    <source>
        <dbReference type="EMBL" id="KAF4443173.1"/>
    </source>
</evidence>
<dbReference type="Proteomes" id="UP000605986">
    <property type="component" value="Unassembled WGS sequence"/>
</dbReference>
<evidence type="ECO:0000313" key="3">
    <source>
        <dbReference type="Proteomes" id="UP000605986"/>
    </source>
</evidence>
<feature type="chain" id="PRO_5034039339" evidence="1">
    <location>
        <begin position="18"/>
        <end position="101"/>
    </location>
</feature>
<dbReference type="AlphaFoldDB" id="A0A8H4K5I3"/>
<proteinExistence type="predicted"/>